<dbReference type="RefSeq" id="WP_131926682.1">
    <property type="nucleotide sequence ID" value="NZ_SMAG01000012.1"/>
</dbReference>
<feature type="transmembrane region" description="Helical" evidence="7">
    <location>
        <begin position="173"/>
        <end position="196"/>
    </location>
</feature>
<evidence type="ECO:0000256" key="4">
    <source>
        <dbReference type="ARBA" id="ARBA00022989"/>
    </source>
</evidence>
<evidence type="ECO:0000256" key="5">
    <source>
        <dbReference type="ARBA" id="ARBA00023065"/>
    </source>
</evidence>
<reference evidence="9 10" key="1">
    <citation type="submission" date="2019-03" db="EMBL/GenBank/DDBJ databases">
        <title>Genomic Encyclopedia of Type Strains, Phase IV (KMG-IV): sequencing the most valuable type-strain genomes for metagenomic binning, comparative biology and taxonomic classification.</title>
        <authorList>
            <person name="Goeker M."/>
        </authorList>
    </citation>
    <scope>NUCLEOTIDE SEQUENCE [LARGE SCALE GENOMIC DNA]</scope>
    <source>
        <strain evidence="9 10">DSM 45707</strain>
    </source>
</reference>
<dbReference type="PANTHER" id="PTHR32468:SF0">
    <property type="entry name" value="K(+)_H(+) ANTIPORTER 1"/>
    <property type="match status" value="1"/>
</dbReference>
<sequence length="427" mass="46172">MQGGLMGLFLEVSLALAAIIAVARICGWLAYYIGQPRVVGEMIAGVLVGPSFLGLIAPEIQATIFPKDVIPVLFVLSNIGLALYMFLVGADVDHQKLTGKMYKHSMWLFASGLIPTFVLGGVIAYFFYDTLSLPHVNPIVFAIFLGASISLTAFPMLARILQEENLTHSRIGTLSLIAASLDDAAAWCLVALAVALAQAKSILIGLMAGFGGAIFAVLMLTVGKRLFRIIGEKTEQTKNLSHTHLAIILISVLLAAWFTDYIGIFSVFGGFITGLAMPKNPVFLRELHGKLSDIVIVFLVPIFFVYSGLNTQLTLISHASALVIFLIVLLASVAGKYGGCTLTMKLLGYSFREASAIGGLMNARGLMVLILVNIGFMYNIITKDLFAVLVLMAIVTTALAMPIYRFSYPRASKNKVKVEEKELIQQN</sequence>
<feature type="domain" description="Cation/H+ exchanger transmembrane" evidence="8">
    <location>
        <begin position="21"/>
        <end position="398"/>
    </location>
</feature>
<dbReference type="EMBL" id="SMAG01000012">
    <property type="protein sequence ID" value="TCS92389.1"/>
    <property type="molecule type" value="Genomic_DNA"/>
</dbReference>
<dbReference type="OrthoDB" id="9793589at2"/>
<comment type="subcellular location">
    <subcellularLocation>
        <location evidence="1">Membrane</location>
        <topology evidence="1">Multi-pass membrane protein</topology>
    </subcellularLocation>
</comment>
<evidence type="ECO:0000256" key="6">
    <source>
        <dbReference type="ARBA" id="ARBA00023136"/>
    </source>
</evidence>
<name>A0A4R3L0E3_9BACL</name>
<feature type="transmembrane region" description="Helical" evidence="7">
    <location>
        <begin position="12"/>
        <end position="31"/>
    </location>
</feature>
<proteinExistence type="predicted"/>
<dbReference type="PANTHER" id="PTHR32468">
    <property type="entry name" value="CATION/H + ANTIPORTER"/>
    <property type="match status" value="1"/>
</dbReference>
<evidence type="ECO:0000256" key="1">
    <source>
        <dbReference type="ARBA" id="ARBA00004141"/>
    </source>
</evidence>
<feature type="transmembrane region" description="Helical" evidence="7">
    <location>
        <begin position="385"/>
        <end position="404"/>
    </location>
</feature>
<feature type="transmembrane region" description="Helical" evidence="7">
    <location>
        <begin position="202"/>
        <end position="220"/>
    </location>
</feature>
<feature type="transmembrane region" description="Helical" evidence="7">
    <location>
        <begin position="315"/>
        <end position="335"/>
    </location>
</feature>
<feature type="transmembrane region" description="Helical" evidence="7">
    <location>
        <begin position="139"/>
        <end position="161"/>
    </location>
</feature>
<dbReference type="GO" id="GO:1902600">
    <property type="term" value="P:proton transmembrane transport"/>
    <property type="evidence" value="ECO:0007669"/>
    <property type="project" value="InterPro"/>
</dbReference>
<dbReference type="Proteomes" id="UP000294937">
    <property type="component" value="Unassembled WGS sequence"/>
</dbReference>
<evidence type="ECO:0000259" key="8">
    <source>
        <dbReference type="Pfam" id="PF00999"/>
    </source>
</evidence>
<keyword evidence="4 7" id="KW-1133">Transmembrane helix</keyword>
<keyword evidence="2" id="KW-0813">Transport</keyword>
<protein>
    <submittedName>
        <fullName evidence="9">Transporter (CPA2 family)</fullName>
    </submittedName>
</protein>
<feature type="transmembrane region" description="Helical" evidence="7">
    <location>
        <begin position="38"/>
        <end position="57"/>
    </location>
</feature>
<dbReference type="Pfam" id="PF00999">
    <property type="entry name" value="Na_H_Exchanger"/>
    <property type="match status" value="1"/>
</dbReference>
<feature type="transmembrane region" description="Helical" evidence="7">
    <location>
        <begin position="69"/>
        <end position="87"/>
    </location>
</feature>
<keyword evidence="5" id="KW-0406">Ion transport</keyword>
<dbReference type="GO" id="GO:0015297">
    <property type="term" value="F:antiporter activity"/>
    <property type="evidence" value="ECO:0007669"/>
    <property type="project" value="InterPro"/>
</dbReference>
<organism evidence="9 10">
    <name type="scientific">Hazenella coriacea</name>
    <dbReference type="NCBI Taxonomy" id="1179467"/>
    <lineage>
        <taxon>Bacteria</taxon>
        <taxon>Bacillati</taxon>
        <taxon>Bacillota</taxon>
        <taxon>Bacilli</taxon>
        <taxon>Bacillales</taxon>
        <taxon>Thermoactinomycetaceae</taxon>
        <taxon>Hazenella</taxon>
    </lineage>
</organism>
<feature type="transmembrane region" description="Helical" evidence="7">
    <location>
        <begin position="356"/>
        <end position="379"/>
    </location>
</feature>
<dbReference type="AlphaFoldDB" id="A0A4R3L0E3"/>
<dbReference type="InterPro" id="IPR038770">
    <property type="entry name" value="Na+/solute_symporter_sf"/>
</dbReference>
<dbReference type="Gene3D" id="1.20.1530.20">
    <property type="match status" value="1"/>
</dbReference>
<gene>
    <name evidence="9" type="ORF">EDD58_11212</name>
</gene>
<evidence type="ECO:0000256" key="3">
    <source>
        <dbReference type="ARBA" id="ARBA00022692"/>
    </source>
</evidence>
<evidence type="ECO:0000313" key="10">
    <source>
        <dbReference type="Proteomes" id="UP000294937"/>
    </source>
</evidence>
<comment type="caution">
    <text evidence="9">The sequence shown here is derived from an EMBL/GenBank/DDBJ whole genome shotgun (WGS) entry which is preliminary data.</text>
</comment>
<keyword evidence="6 7" id="KW-0472">Membrane</keyword>
<dbReference type="InterPro" id="IPR006153">
    <property type="entry name" value="Cation/H_exchanger_TM"/>
</dbReference>
<feature type="transmembrane region" description="Helical" evidence="7">
    <location>
        <begin position="291"/>
        <end position="309"/>
    </location>
</feature>
<keyword evidence="3 7" id="KW-0812">Transmembrane</keyword>
<accession>A0A4R3L0E3</accession>
<evidence type="ECO:0000313" key="9">
    <source>
        <dbReference type="EMBL" id="TCS92389.1"/>
    </source>
</evidence>
<dbReference type="InterPro" id="IPR050794">
    <property type="entry name" value="CPA2_transporter"/>
</dbReference>
<keyword evidence="10" id="KW-1185">Reference proteome</keyword>
<feature type="transmembrane region" description="Helical" evidence="7">
    <location>
        <begin position="107"/>
        <end position="127"/>
    </location>
</feature>
<dbReference type="GO" id="GO:0016020">
    <property type="term" value="C:membrane"/>
    <property type="evidence" value="ECO:0007669"/>
    <property type="project" value="UniProtKB-SubCell"/>
</dbReference>
<evidence type="ECO:0000256" key="7">
    <source>
        <dbReference type="SAM" id="Phobius"/>
    </source>
</evidence>
<evidence type="ECO:0000256" key="2">
    <source>
        <dbReference type="ARBA" id="ARBA00022448"/>
    </source>
</evidence>
<feature type="transmembrane region" description="Helical" evidence="7">
    <location>
        <begin position="240"/>
        <end position="258"/>
    </location>
</feature>